<dbReference type="InterPro" id="IPR018524">
    <property type="entry name" value="DNA/RNA_endonuclease_AS"/>
</dbReference>
<dbReference type="InterPro" id="IPR044929">
    <property type="entry name" value="DNA/RNA_non-sp_Endonuclease_sf"/>
</dbReference>
<feature type="active site" description="Proton acceptor" evidence="8">
    <location>
        <position position="49"/>
    </location>
</feature>
<evidence type="ECO:0000256" key="1">
    <source>
        <dbReference type="ARBA" id="ARBA00001946"/>
    </source>
</evidence>
<keyword evidence="13" id="KW-0614">Plasmid</keyword>
<keyword evidence="7" id="KW-0460">Magnesium</keyword>
<comment type="cofactor">
    <cofactor evidence="1 10">
        <name>Mg(2+)</name>
        <dbReference type="ChEBI" id="CHEBI:18420"/>
    </cofactor>
</comment>
<feature type="region of interest" description="Disordered" evidence="11">
    <location>
        <begin position="116"/>
        <end position="139"/>
    </location>
</feature>
<dbReference type="EC" id="3.1.30.-" evidence="10"/>
<sequence length="139" mass="15010">MYVAQRLNRALVADAGEERTEKFYAEARLRSAERATLADCQGSGFDRGHLAPAGQMPTAQAMAQSFSLANMVPQAPKHNRSAWKTSVQAATKKYAARATGDVYVITGPVYDPSIAQSAGKRRHRPGPGTRAQIPVQARV</sequence>
<keyword evidence="4 9" id="KW-0479">Metal-binding</keyword>
<dbReference type="PANTHER" id="PTHR13966:SF5">
    <property type="entry name" value="ENDONUCLEASE G, MITOCHONDRIAL"/>
    <property type="match status" value="1"/>
</dbReference>
<keyword evidence="3 10" id="KW-0540">Nuclease</keyword>
<dbReference type="InterPro" id="IPR020821">
    <property type="entry name" value="ENPP1-3/EXOG-like_nuc-like"/>
</dbReference>
<dbReference type="GO" id="GO:0003676">
    <property type="term" value="F:nucleic acid binding"/>
    <property type="evidence" value="ECO:0007669"/>
    <property type="project" value="InterPro"/>
</dbReference>
<dbReference type="Gene3D" id="3.40.570.10">
    <property type="entry name" value="Extracellular Endonuclease, subunit A"/>
    <property type="match status" value="1"/>
</dbReference>
<dbReference type="InterPro" id="IPR001604">
    <property type="entry name" value="Endo_G_ENPP1-like_dom"/>
</dbReference>
<gene>
    <name evidence="13" type="ORF">pH6NP1_p039</name>
</gene>
<dbReference type="Pfam" id="PF01223">
    <property type="entry name" value="Endonuclease_NS"/>
    <property type="match status" value="1"/>
</dbReference>
<keyword evidence="5 10" id="KW-0255">Endonuclease</keyword>
<dbReference type="PANTHER" id="PTHR13966">
    <property type="entry name" value="ENDONUCLEASE RELATED"/>
    <property type="match status" value="1"/>
</dbReference>
<evidence type="ECO:0000256" key="8">
    <source>
        <dbReference type="PIRSR" id="PIRSR640255-1"/>
    </source>
</evidence>
<dbReference type="RefSeq" id="WP_370518468.1">
    <property type="nucleotide sequence ID" value="NZ_MG869620.1"/>
</dbReference>
<evidence type="ECO:0000256" key="3">
    <source>
        <dbReference type="ARBA" id="ARBA00022722"/>
    </source>
</evidence>
<accession>A0A2S1FI95</accession>
<name>A0A2S1FI95_9BURK</name>
<dbReference type="GO" id="GO:0046872">
    <property type="term" value="F:metal ion binding"/>
    <property type="evidence" value="ECO:0007669"/>
    <property type="project" value="UniProtKB-KW"/>
</dbReference>
<dbReference type="GO" id="GO:0004519">
    <property type="term" value="F:endonuclease activity"/>
    <property type="evidence" value="ECO:0007669"/>
    <property type="project" value="UniProtKB-UniRule"/>
</dbReference>
<keyword evidence="6 10" id="KW-0378">Hydrolase</keyword>
<dbReference type="PROSITE" id="PS01070">
    <property type="entry name" value="NUCLEASE_NON_SPEC"/>
    <property type="match status" value="1"/>
</dbReference>
<dbReference type="InterPro" id="IPR044925">
    <property type="entry name" value="His-Me_finger_sf"/>
</dbReference>
<proteinExistence type="inferred from homology"/>
<geneLocation type="plasmid" evidence="13">
    <name>pH6NP1</name>
</geneLocation>
<feature type="binding site" evidence="9">
    <location>
        <position position="79"/>
    </location>
    <ligand>
        <name>Mg(2+)</name>
        <dbReference type="ChEBI" id="CHEBI:18420"/>
        <note>catalytic</note>
    </ligand>
</feature>
<dbReference type="AlphaFoldDB" id="A0A2S1FI95"/>
<evidence type="ECO:0000256" key="11">
    <source>
        <dbReference type="SAM" id="MobiDB-lite"/>
    </source>
</evidence>
<evidence type="ECO:0000256" key="7">
    <source>
        <dbReference type="ARBA" id="ARBA00022842"/>
    </source>
</evidence>
<protein>
    <recommendedName>
        <fullName evidence="10">Endonuclease</fullName>
        <ecNumber evidence="10">3.1.30.-</ecNumber>
    </recommendedName>
</protein>
<evidence type="ECO:0000256" key="9">
    <source>
        <dbReference type="PIRSR" id="PIRSR640255-2"/>
    </source>
</evidence>
<evidence type="ECO:0000256" key="4">
    <source>
        <dbReference type="ARBA" id="ARBA00022723"/>
    </source>
</evidence>
<comment type="similarity">
    <text evidence="2 10">Belongs to the DNA/RNA non-specific endonuclease family.</text>
</comment>
<evidence type="ECO:0000256" key="10">
    <source>
        <dbReference type="RuleBase" id="RU366055"/>
    </source>
</evidence>
<dbReference type="SUPFAM" id="SSF54060">
    <property type="entry name" value="His-Me finger endonucleases"/>
    <property type="match status" value="1"/>
</dbReference>
<dbReference type="SMART" id="SM00477">
    <property type="entry name" value="NUC"/>
    <property type="match status" value="1"/>
</dbReference>
<reference evidence="13" key="1">
    <citation type="submission" date="2018-01" db="EMBL/GenBank/DDBJ databases">
        <title>Plasmids of psychrophilic Polaromonas spp. isolated from Arctic and Antarctic glaciers.</title>
        <authorList>
            <person name="Dziewit L."/>
            <person name="Ciok A."/>
        </authorList>
    </citation>
    <scope>NUCLEOTIDE SEQUENCE</scope>
    <source>
        <plasmid evidence="13">pH6NP1</plasmid>
    </source>
</reference>
<evidence type="ECO:0000256" key="5">
    <source>
        <dbReference type="ARBA" id="ARBA00022759"/>
    </source>
</evidence>
<dbReference type="GO" id="GO:0016787">
    <property type="term" value="F:hydrolase activity"/>
    <property type="evidence" value="ECO:0007669"/>
    <property type="project" value="UniProtKB-KW"/>
</dbReference>
<evidence type="ECO:0000313" key="13">
    <source>
        <dbReference type="EMBL" id="AWD72234.1"/>
    </source>
</evidence>
<feature type="domain" description="ENPP1-3/EXOG-like endonuclease/phosphodiesterase" evidence="12">
    <location>
        <begin position="1"/>
        <end position="138"/>
    </location>
</feature>
<dbReference type="InterPro" id="IPR040255">
    <property type="entry name" value="Non-specific_endonuclease"/>
</dbReference>
<dbReference type="EMBL" id="MG869620">
    <property type="protein sequence ID" value="AWD72234.1"/>
    <property type="molecule type" value="Genomic_DNA"/>
</dbReference>
<evidence type="ECO:0000256" key="6">
    <source>
        <dbReference type="ARBA" id="ARBA00022801"/>
    </source>
</evidence>
<evidence type="ECO:0000256" key="2">
    <source>
        <dbReference type="ARBA" id="ARBA00010052"/>
    </source>
</evidence>
<organism evidence="13">
    <name type="scientific">Polaromonas sp. H6N</name>
    <dbReference type="NCBI Taxonomy" id="1840293"/>
    <lineage>
        <taxon>Bacteria</taxon>
        <taxon>Pseudomonadati</taxon>
        <taxon>Pseudomonadota</taxon>
        <taxon>Betaproteobacteria</taxon>
        <taxon>Burkholderiales</taxon>
        <taxon>Comamonadaceae</taxon>
        <taxon>Polaromonas</taxon>
    </lineage>
</organism>
<evidence type="ECO:0000259" key="12">
    <source>
        <dbReference type="SMART" id="SM00477"/>
    </source>
</evidence>